<dbReference type="InterPro" id="IPR035983">
    <property type="entry name" value="Hect_E3_ubiquitin_ligase"/>
</dbReference>
<keyword evidence="1 2" id="KW-0833">Ubl conjugation pathway</keyword>
<dbReference type="AlphaFoldDB" id="A0ABD3XY47"/>
<dbReference type="Gene3D" id="3.30.2410.10">
    <property type="entry name" value="Hect, E3 ligase catalytic domain"/>
    <property type="match status" value="1"/>
</dbReference>
<dbReference type="InterPro" id="IPR000569">
    <property type="entry name" value="HECT_dom"/>
</dbReference>
<keyword evidence="5" id="KW-1185">Reference proteome</keyword>
<gene>
    <name evidence="4" type="ORF">ACJMK2_002277</name>
</gene>
<evidence type="ECO:0000313" key="4">
    <source>
        <dbReference type="EMBL" id="KAL3889963.1"/>
    </source>
</evidence>
<dbReference type="EMBL" id="JBJQND010000001">
    <property type="protein sequence ID" value="KAL3889963.1"/>
    <property type="molecule type" value="Genomic_DNA"/>
</dbReference>
<evidence type="ECO:0000313" key="5">
    <source>
        <dbReference type="Proteomes" id="UP001634394"/>
    </source>
</evidence>
<evidence type="ECO:0000256" key="2">
    <source>
        <dbReference type="PROSITE-ProRule" id="PRU00104"/>
    </source>
</evidence>
<reference evidence="4 5" key="1">
    <citation type="submission" date="2024-11" db="EMBL/GenBank/DDBJ databases">
        <title>Chromosome-level genome assembly of the freshwater bivalve Anodonta woodiana.</title>
        <authorList>
            <person name="Chen X."/>
        </authorList>
    </citation>
    <scope>NUCLEOTIDE SEQUENCE [LARGE SCALE GENOMIC DNA]</scope>
    <source>
        <strain evidence="4">MN2024</strain>
        <tissue evidence="4">Gills</tissue>
    </source>
</reference>
<sequence length="111" mass="12722">MFDVKWSTEGSNWKRIEERILVYWRDFLQDLEGSSCFFTTGADEVPALGFNFPLQLSFIHPEDLQTKCCTAGFPYANTCAMELKIPVVNDYNTFQRNMAAAISMTVTFTNQ</sequence>
<proteinExistence type="predicted"/>
<comment type="caution">
    <text evidence="4">The sequence shown here is derived from an EMBL/GenBank/DDBJ whole genome shotgun (WGS) entry which is preliminary data.</text>
</comment>
<feature type="active site" description="Glycyl thioester intermediate" evidence="2">
    <location>
        <position position="79"/>
    </location>
</feature>
<evidence type="ECO:0000256" key="1">
    <source>
        <dbReference type="ARBA" id="ARBA00022786"/>
    </source>
</evidence>
<dbReference type="SUPFAM" id="SSF56204">
    <property type="entry name" value="Hect, E3 ligase catalytic domain"/>
    <property type="match status" value="1"/>
</dbReference>
<feature type="domain" description="HECT" evidence="3">
    <location>
        <begin position="38"/>
        <end position="111"/>
    </location>
</feature>
<name>A0ABD3XY47_SINWO</name>
<protein>
    <recommendedName>
        <fullName evidence="3">HECT domain-containing protein</fullName>
    </recommendedName>
</protein>
<accession>A0ABD3XY47</accession>
<dbReference type="Pfam" id="PF00632">
    <property type="entry name" value="HECT"/>
    <property type="match status" value="1"/>
</dbReference>
<evidence type="ECO:0000259" key="3">
    <source>
        <dbReference type="PROSITE" id="PS50237"/>
    </source>
</evidence>
<dbReference type="Proteomes" id="UP001634394">
    <property type="component" value="Unassembled WGS sequence"/>
</dbReference>
<organism evidence="4 5">
    <name type="scientific">Sinanodonta woodiana</name>
    <name type="common">Chinese pond mussel</name>
    <name type="synonym">Anodonta woodiana</name>
    <dbReference type="NCBI Taxonomy" id="1069815"/>
    <lineage>
        <taxon>Eukaryota</taxon>
        <taxon>Metazoa</taxon>
        <taxon>Spiralia</taxon>
        <taxon>Lophotrochozoa</taxon>
        <taxon>Mollusca</taxon>
        <taxon>Bivalvia</taxon>
        <taxon>Autobranchia</taxon>
        <taxon>Heteroconchia</taxon>
        <taxon>Palaeoheterodonta</taxon>
        <taxon>Unionida</taxon>
        <taxon>Unionoidea</taxon>
        <taxon>Unionidae</taxon>
        <taxon>Unioninae</taxon>
        <taxon>Sinanodonta</taxon>
    </lineage>
</organism>
<dbReference type="PROSITE" id="PS50237">
    <property type="entry name" value="HECT"/>
    <property type="match status" value="1"/>
</dbReference>